<evidence type="ECO:0000313" key="3">
    <source>
        <dbReference type="EMBL" id="TYB33416.1"/>
    </source>
</evidence>
<evidence type="ECO:0000256" key="1">
    <source>
        <dbReference type="ARBA" id="ARBA00008918"/>
    </source>
</evidence>
<name>A0A5D0MK97_FLESI</name>
<feature type="domain" description="Coenzyme Q-binding protein COQ10 START" evidence="2">
    <location>
        <begin position="14"/>
        <end position="138"/>
    </location>
</feature>
<comment type="caution">
    <text evidence="3">The sequence shown here is derived from an EMBL/GenBank/DDBJ whole genome shotgun (WGS) entry which is preliminary data.</text>
</comment>
<evidence type="ECO:0000259" key="2">
    <source>
        <dbReference type="Pfam" id="PF03364"/>
    </source>
</evidence>
<dbReference type="AlphaFoldDB" id="A0A5D0MK97"/>
<proteinExistence type="inferred from homology"/>
<sequence>MDFLLNTYQEDLIVDYEAEKLFGYHERPGVLRRLTPPWVNAEVLREPENLQAGSCAVIRLKKFGIKLNREARHTKYNKNRFFKDVQIKGPFRFWQHSYYFKNISASSSKLTDFVEYELPLSGLLDIAVGRSVRKELERMFHYRHSVIKNDLSIIDKYEVPVKKFLFPAQAES</sequence>
<dbReference type="InterPro" id="IPR023393">
    <property type="entry name" value="START-like_dom_sf"/>
</dbReference>
<dbReference type="Pfam" id="PF03364">
    <property type="entry name" value="Polyketide_cyc"/>
    <property type="match status" value="1"/>
</dbReference>
<accession>A0A5D0MK97</accession>
<gene>
    <name evidence="3" type="ORF">FXF49_06455</name>
</gene>
<dbReference type="SUPFAM" id="SSF55961">
    <property type="entry name" value="Bet v1-like"/>
    <property type="match status" value="1"/>
</dbReference>
<dbReference type="Proteomes" id="UP000323337">
    <property type="component" value="Unassembled WGS sequence"/>
</dbReference>
<dbReference type="InterPro" id="IPR005031">
    <property type="entry name" value="COQ10_START"/>
</dbReference>
<comment type="similarity">
    <text evidence="1">Belongs to the ribosome association toxin RatA family.</text>
</comment>
<dbReference type="CDD" id="cd07820">
    <property type="entry name" value="SRPBCC_3"/>
    <property type="match status" value="1"/>
</dbReference>
<protein>
    <submittedName>
        <fullName evidence="3">SRPBCC family protein</fullName>
    </submittedName>
</protein>
<evidence type="ECO:0000313" key="4">
    <source>
        <dbReference type="Proteomes" id="UP000323337"/>
    </source>
</evidence>
<organism evidence="3 4">
    <name type="scientific">Flexistipes sinusarabici</name>
    <dbReference type="NCBI Taxonomy" id="2352"/>
    <lineage>
        <taxon>Bacteria</taxon>
        <taxon>Pseudomonadati</taxon>
        <taxon>Deferribacterota</taxon>
        <taxon>Deferribacteres</taxon>
        <taxon>Deferribacterales</taxon>
        <taxon>Flexistipitaceae</taxon>
        <taxon>Flexistipes</taxon>
    </lineage>
</organism>
<dbReference type="EMBL" id="VSIV01000148">
    <property type="protein sequence ID" value="TYB33416.1"/>
    <property type="molecule type" value="Genomic_DNA"/>
</dbReference>
<dbReference type="Gene3D" id="3.30.530.20">
    <property type="match status" value="1"/>
</dbReference>
<reference evidence="3 4" key="1">
    <citation type="submission" date="2019-08" db="EMBL/GenBank/DDBJ databases">
        <title>Genomic characterization of a novel candidate phylum (ARYD3) from a high temperature, high salinity tertiary oil reservoir in north central Oklahoma, USA.</title>
        <authorList>
            <person name="Youssef N.H."/>
            <person name="Yadav A."/>
            <person name="Elshahed M.S."/>
        </authorList>
    </citation>
    <scope>NUCLEOTIDE SEQUENCE [LARGE SCALE GENOMIC DNA]</scope>
    <source>
        <strain evidence="3">ARYD1</strain>
    </source>
</reference>